<dbReference type="InterPro" id="IPR042070">
    <property type="entry name" value="PucR_C-HTH_sf"/>
</dbReference>
<feature type="domain" description="CdaR GGDEF-like" evidence="4">
    <location>
        <begin position="185"/>
        <end position="313"/>
    </location>
</feature>
<dbReference type="RefSeq" id="WP_345705746.1">
    <property type="nucleotide sequence ID" value="NZ_BAABKV010000001.1"/>
</dbReference>
<evidence type="ECO:0000259" key="3">
    <source>
        <dbReference type="Pfam" id="PF14361"/>
    </source>
</evidence>
<gene>
    <name evidence="5" type="ORF">ACFQMG_33070</name>
</gene>
<dbReference type="Proteomes" id="UP001596435">
    <property type="component" value="Unassembled WGS sequence"/>
</dbReference>
<evidence type="ECO:0000313" key="6">
    <source>
        <dbReference type="Proteomes" id="UP001596435"/>
    </source>
</evidence>
<feature type="domain" description="PucR C-terminal helix-turn-helix" evidence="2">
    <location>
        <begin position="358"/>
        <end position="416"/>
    </location>
</feature>
<dbReference type="InterPro" id="IPR025751">
    <property type="entry name" value="RsbRD_N_dom"/>
</dbReference>
<accession>A0ABW2G6K9</accession>
<dbReference type="Pfam" id="PF14361">
    <property type="entry name" value="RsbRD_N"/>
    <property type="match status" value="1"/>
</dbReference>
<feature type="domain" description="RsbT co-antagonist protein RsbRD N-terminal" evidence="3">
    <location>
        <begin position="33"/>
        <end position="172"/>
    </location>
</feature>
<comment type="caution">
    <text evidence="5">The sequence shown here is derived from an EMBL/GenBank/DDBJ whole genome shotgun (WGS) entry which is preliminary data.</text>
</comment>
<organism evidence="5 6">
    <name type="scientific">Kitasatospora paranensis</name>
    <dbReference type="NCBI Taxonomy" id="258053"/>
    <lineage>
        <taxon>Bacteria</taxon>
        <taxon>Bacillati</taxon>
        <taxon>Actinomycetota</taxon>
        <taxon>Actinomycetes</taxon>
        <taxon>Kitasatosporales</taxon>
        <taxon>Streptomycetaceae</taxon>
        <taxon>Kitasatospora</taxon>
    </lineage>
</organism>
<dbReference type="Pfam" id="PF13556">
    <property type="entry name" value="HTH_30"/>
    <property type="match status" value="1"/>
</dbReference>
<dbReference type="InterPro" id="IPR041522">
    <property type="entry name" value="CdaR_GGDEF"/>
</dbReference>
<comment type="similarity">
    <text evidence="1">Belongs to the CdaR family.</text>
</comment>
<dbReference type="InterPro" id="IPR025736">
    <property type="entry name" value="PucR_C-HTH_dom"/>
</dbReference>
<proteinExistence type="inferred from homology"/>
<evidence type="ECO:0000256" key="1">
    <source>
        <dbReference type="ARBA" id="ARBA00006754"/>
    </source>
</evidence>
<protein>
    <submittedName>
        <fullName evidence="5">PucR family transcriptional regulator</fullName>
    </submittedName>
</protein>
<evidence type="ECO:0000259" key="4">
    <source>
        <dbReference type="Pfam" id="PF17853"/>
    </source>
</evidence>
<reference evidence="6" key="1">
    <citation type="journal article" date="2019" name="Int. J. Syst. Evol. Microbiol.">
        <title>The Global Catalogue of Microorganisms (GCM) 10K type strain sequencing project: providing services to taxonomists for standard genome sequencing and annotation.</title>
        <authorList>
            <consortium name="The Broad Institute Genomics Platform"/>
            <consortium name="The Broad Institute Genome Sequencing Center for Infectious Disease"/>
            <person name="Wu L."/>
            <person name="Ma J."/>
        </authorList>
    </citation>
    <scope>NUCLEOTIDE SEQUENCE [LARGE SCALE GENOMIC DNA]</scope>
    <source>
        <strain evidence="6">CGMCC 1.12859</strain>
    </source>
</reference>
<dbReference type="PANTHER" id="PTHR33744:SF1">
    <property type="entry name" value="DNA-BINDING TRANSCRIPTIONAL ACTIVATOR ADER"/>
    <property type="match status" value="1"/>
</dbReference>
<dbReference type="EMBL" id="JBHTAJ010000100">
    <property type="protein sequence ID" value="MFC7184395.1"/>
    <property type="molecule type" value="Genomic_DNA"/>
</dbReference>
<keyword evidence="6" id="KW-1185">Reference proteome</keyword>
<dbReference type="Pfam" id="PF17853">
    <property type="entry name" value="GGDEF_2"/>
    <property type="match status" value="1"/>
</dbReference>
<name>A0ABW2G6K9_9ACTN</name>
<sequence>MSSHNGAAVSEKLWRIPVIGGVPADQRLLATVPALVDAVIAALLDRVPTYRRLPREQVFGELTRITEGRIRSFAQAVRTGEPVPAAEFDAVRDAAARRAEEGLPLDAVLLAHHLGLQICWDLVAGQAREGDTADLLTLNRLLLDHLRQVTAAAGAGYFEERRTMADEHHAARHALLTALLDGGPAEEAAGRAGLRLPPCYAVLVLAVPEHPDERADGVDRTVAGHRKLRRLRAELDHHTRQSALSLLSADGGPVLVPLECGPGEVPTADWDRIAEALARAAHAAGVPVLAGAAAAEPRGVAAAAALARELLDVAQAFDRPAGLHRLDDLLLEYQLTRPSQARPRLASLIEPLAPGGELLTTLRTHLAGGLNRRHTARALHLHPNTVDYRLRRIAALTGLDPARPADLLRITAAIAAHDAERA</sequence>
<evidence type="ECO:0000259" key="2">
    <source>
        <dbReference type="Pfam" id="PF13556"/>
    </source>
</evidence>
<dbReference type="PANTHER" id="PTHR33744">
    <property type="entry name" value="CARBOHYDRATE DIACID REGULATOR"/>
    <property type="match status" value="1"/>
</dbReference>
<evidence type="ECO:0000313" key="5">
    <source>
        <dbReference type="EMBL" id="MFC7184395.1"/>
    </source>
</evidence>
<dbReference type="InterPro" id="IPR051448">
    <property type="entry name" value="CdaR-like_regulators"/>
</dbReference>
<dbReference type="Gene3D" id="1.10.10.2840">
    <property type="entry name" value="PucR C-terminal helix-turn-helix domain"/>
    <property type="match status" value="1"/>
</dbReference>